<dbReference type="RefSeq" id="WP_247347520.1">
    <property type="nucleotide sequence ID" value="NZ_CP095551.1"/>
</dbReference>
<feature type="domain" description="CapR homology" evidence="1">
    <location>
        <begin position="22"/>
        <end position="67"/>
    </location>
</feature>
<reference evidence="3" key="1">
    <citation type="journal article" date="2019" name="Int. J. Syst. Evol. Microbiol.">
        <title>The Global Catalogue of Microorganisms (GCM) 10K type strain sequencing project: providing services to taxonomists for standard genome sequencing and annotation.</title>
        <authorList>
            <consortium name="The Broad Institute Genomics Platform"/>
            <consortium name="The Broad Institute Genome Sequencing Center for Infectious Disease"/>
            <person name="Wu L."/>
            <person name="Ma J."/>
        </authorList>
    </citation>
    <scope>NUCLEOTIDE SEQUENCE [LARGE SCALE GENOMIC DNA]</scope>
    <source>
        <strain evidence="3">CGMCC 1.15474</strain>
    </source>
</reference>
<keyword evidence="3" id="KW-1185">Reference proteome</keyword>
<dbReference type="InterPro" id="IPR048793">
    <property type="entry name" value="CapR_dom"/>
</dbReference>
<gene>
    <name evidence="2" type="ORF">ACFSKK_22810</name>
</gene>
<protein>
    <submittedName>
        <fullName evidence="2">Zinc-ribbon domain-containing protein</fullName>
    </submittedName>
</protein>
<evidence type="ECO:0000313" key="3">
    <source>
        <dbReference type="Proteomes" id="UP001597318"/>
    </source>
</evidence>
<dbReference type="Proteomes" id="UP001597318">
    <property type="component" value="Unassembled WGS sequence"/>
</dbReference>
<evidence type="ECO:0000259" key="1">
    <source>
        <dbReference type="Pfam" id="PF21817"/>
    </source>
</evidence>
<dbReference type="Pfam" id="PF21817">
    <property type="entry name" value="CapR"/>
    <property type="match status" value="1"/>
</dbReference>
<organism evidence="2 3">
    <name type="scientific">Metabacillus endolithicus</name>
    <dbReference type="NCBI Taxonomy" id="1535204"/>
    <lineage>
        <taxon>Bacteria</taxon>
        <taxon>Bacillati</taxon>
        <taxon>Bacillota</taxon>
        <taxon>Bacilli</taxon>
        <taxon>Bacillales</taxon>
        <taxon>Bacillaceae</taxon>
        <taxon>Metabacillus</taxon>
    </lineage>
</organism>
<evidence type="ECO:0000313" key="2">
    <source>
        <dbReference type="EMBL" id="MFD2216510.1"/>
    </source>
</evidence>
<name>A0ABW5C6E3_9BACI</name>
<accession>A0ABW5C6E3</accession>
<sequence>MGRRKTHEEFVQEVFELVGEEYEILGTYINAKTKIKMIHSKCGYEWETATPSNFTNKNNPKRCPKCAGNIQKTTELFKKEVFNLVGDEYTVLGEYINAHHLFDQLNHYTFFLVLHWYKTFYQSPYM</sequence>
<dbReference type="EMBL" id="JBHUIK010000007">
    <property type="protein sequence ID" value="MFD2216510.1"/>
    <property type="molecule type" value="Genomic_DNA"/>
</dbReference>
<proteinExistence type="predicted"/>
<comment type="caution">
    <text evidence="2">The sequence shown here is derived from an EMBL/GenBank/DDBJ whole genome shotgun (WGS) entry which is preliminary data.</text>
</comment>